<evidence type="ECO:0008006" key="4">
    <source>
        <dbReference type="Google" id="ProtNLM"/>
    </source>
</evidence>
<feature type="compositionally biased region" description="Basic residues" evidence="1">
    <location>
        <begin position="323"/>
        <end position="334"/>
    </location>
</feature>
<keyword evidence="3" id="KW-1185">Reference proteome</keyword>
<reference evidence="2" key="1">
    <citation type="submission" date="2023-06" db="EMBL/GenBank/DDBJ databases">
        <authorList>
            <person name="Delattre M."/>
        </authorList>
    </citation>
    <scope>NUCLEOTIDE SEQUENCE</scope>
    <source>
        <strain evidence="2">AF72</strain>
    </source>
</reference>
<dbReference type="InterPro" id="IPR011249">
    <property type="entry name" value="Metalloenz_LuxS/M16"/>
</dbReference>
<evidence type="ECO:0000313" key="2">
    <source>
        <dbReference type="EMBL" id="CAJ0586696.1"/>
    </source>
</evidence>
<gene>
    <name evidence="2" type="ORF">MSPICULIGERA_LOCUS24687</name>
</gene>
<dbReference type="SUPFAM" id="SSF54001">
    <property type="entry name" value="Cysteine proteinases"/>
    <property type="match status" value="1"/>
</dbReference>
<dbReference type="InterPro" id="IPR038765">
    <property type="entry name" value="Papain-like_cys_pep_sf"/>
</dbReference>
<dbReference type="GO" id="GO:0046872">
    <property type="term" value="F:metal ion binding"/>
    <property type="evidence" value="ECO:0007669"/>
    <property type="project" value="InterPro"/>
</dbReference>
<feature type="non-terminal residue" evidence="2">
    <location>
        <position position="644"/>
    </location>
</feature>
<organism evidence="2 3">
    <name type="scientific">Mesorhabditis spiculigera</name>
    <dbReference type="NCBI Taxonomy" id="96644"/>
    <lineage>
        <taxon>Eukaryota</taxon>
        <taxon>Metazoa</taxon>
        <taxon>Ecdysozoa</taxon>
        <taxon>Nematoda</taxon>
        <taxon>Chromadorea</taxon>
        <taxon>Rhabditida</taxon>
        <taxon>Rhabditina</taxon>
        <taxon>Rhabditomorpha</taxon>
        <taxon>Rhabditoidea</taxon>
        <taxon>Rhabditidae</taxon>
        <taxon>Mesorhabditinae</taxon>
        <taxon>Mesorhabditis</taxon>
    </lineage>
</organism>
<dbReference type="EMBL" id="CATQJA010002709">
    <property type="protein sequence ID" value="CAJ0586696.1"/>
    <property type="molecule type" value="Genomic_DNA"/>
</dbReference>
<feature type="region of interest" description="Disordered" evidence="1">
    <location>
        <begin position="296"/>
        <end position="377"/>
    </location>
</feature>
<protein>
    <recommendedName>
        <fullName evidence="4">Ubiquitin-like protease family profile domain-containing protein</fullName>
    </recommendedName>
</protein>
<accession>A0AA36DHZ6</accession>
<name>A0AA36DHZ6_9BILA</name>
<sequence>MAATKTGRSHCGHPRADRPELSKSMEMPVKVQEVQRVYVEGEGIVWEKLGSEEVRNRAMPGISVVKKWLKGKRWKGLVQELSPDLDNRPKTVQTPAAYDWFHLKGNGHLYDDTVDAYFHLLANSQQETKCHVLKSIYWQTEMLVPDHLDDVDVTFLWPVCDNAHWWMYEVHPSRQEVTVWDSLYEKGHHSVYLERFETARQRLDKAWPGKNWHVSYVQKKDQNDGNSCGVWTCIYADALIRRSLPYATMQDIPQWRERLLWELVMGRRADMSELLPVHGEEGRPIEKILLVVPAEEEARPQKRGAAPRRSRSASNERSPSKAVPRRRKGKKSNKGARSTEAKPAKTAKVERAEAEPKSGLATKEQKVAPQPHSNPNILRTEAGGRIVFVPHTNQPPMLSIIFGAQSESSVGLHHVLEHMMVHRSNHPDGKQSHELLEHVLARCETRLMASTYYEGFTVLTRKACSKFSSTGLANYCGRPPSPRLILGVTSTKEWAGVLYNELEEMRLTGETGRPHTAAAKLLFDPDFKFAEGSVGESRDLVQASLKRSLVDEIKQLHQFHYIPENMAFLFAGQYDQPAVKTKLDAILTLHKKAMPQEAILPKFTAQFDPDNGLVKHTEIEVPEMEFPVVNLNPGETEINSGDLV</sequence>
<dbReference type="Gene3D" id="3.40.395.10">
    <property type="entry name" value="Adenoviral Proteinase, Chain A"/>
    <property type="match status" value="1"/>
</dbReference>
<dbReference type="SUPFAM" id="SSF63411">
    <property type="entry name" value="LuxS/MPP-like metallohydrolase"/>
    <property type="match status" value="1"/>
</dbReference>
<feature type="compositionally biased region" description="Basic residues" evidence="1">
    <location>
        <begin position="301"/>
        <end position="311"/>
    </location>
</feature>
<feature type="region of interest" description="Disordered" evidence="1">
    <location>
        <begin position="1"/>
        <end position="25"/>
    </location>
</feature>
<comment type="caution">
    <text evidence="2">The sequence shown here is derived from an EMBL/GenBank/DDBJ whole genome shotgun (WGS) entry which is preliminary data.</text>
</comment>
<feature type="compositionally biased region" description="Basic and acidic residues" evidence="1">
    <location>
        <begin position="337"/>
        <end position="356"/>
    </location>
</feature>
<dbReference type="AlphaFoldDB" id="A0AA36DHZ6"/>
<evidence type="ECO:0000256" key="1">
    <source>
        <dbReference type="SAM" id="MobiDB-lite"/>
    </source>
</evidence>
<feature type="compositionally biased region" description="Basic and acidic residues" evidence="1">
    <location>
        <begin position="14"/>
        <end position="23"/>
    </location>
</feature>
<dbReference type="Proteomes" id="UP001177023">
    <property type="component" value="Unassembled WGS sequence"/>
</dbReference>
<proteinExistence type="predicted"/>
<evidence type="ECO:0000313" key="3">
    <source>
        <dbReference type="Proteomes" id="UP001177023"/>
    </source>
</evidence>
<dbReference type="Gene3D" id="3.30.830.10">
    <property type="entry name" value="Metalloenzyme, LuxS/M16 peptidase-like"/>
    <property type="match status" value="1"/>
</dbReference>